<dbReference type="InterPro" id="IPR009000">
    <property type="entry name" value="Transl_B-barrel_sf"/>
</dbReference>
<dbReference type="InParanoid" id="A0A0R2FTD7"/>
<dbReference type="InterPro" id="IPR002676">
    <property type="entry name" value="RimM_N"/>
</dbReference>
<dbReference type="PATRIC" id="fig|1123500.6.peg.972"/>
<proteinExistence type="inferred from homology"/>
<sequence length="167" mass="18372">MTLYKVGTIVNTHGVKGEVRVIPITDFPEERFAVGAELVIQAEQHVTVTVASMRQHKQFILLTFAGLTDINAVEHYKGDDLLAEGEAKVALPADSYFYHDIIGLAVEDAVSGQLLGKVKEILNLPANDVWVVEDETGQEIYLPYIEQVVKTIDLTKGVALVTLPEEL</sequence>
<keyword evidence="1 5" id="KW-0963">Cytoplasm</keyword>
<comment type="domain">
    <text evidence="5">The PRC barrel domain binds ribosomal protein uS19.</text>
</comment>
<evidence type="ECO:0000256" key="2">
    <source>
        <dbReference type="ARBA" id="ARBA00022517"/>
    </source>
</evidence>
<evidence type="ECO:0000313" key="9">
    <source>
        <dbReference type="Proteomes" id="UP000051296"/>
    </source>
</evidence>
<dbReference type="STRING" id="1123500.GCA_000420365_01030"/>
<dbReference type="NCBIfam" id="TIGR02273">
    <property type="entry name" value="16S_RimM"/>
    <property type="match status" value="1"/>
</dbReference>
<dbReference type="GO" id="GO:0042274">
    <property type="term" value="P:ribosomal small subunit biogenesis"/>
    <property type="evidence" value="ECO:0007669"/>
    <property type="project" value="UniProtKB-UniRule"/>
</dbReference>
<dbReference type="Pfam" id="PF01782">
    <property type="entry name" value="RimM"/>
    <property type="match status" value="1"/>
</dbReference>
<dbReference type="Gene3D" id="2.40.30.60">
    <property type="entry name" value="RimM"/>
    <property type="match status" value="1"/>
</dbReference>
<reference evidence="8 9" key="1">
    <citation type="journal article" date="2015" name="Genome Announc.">
        <title>Expanding the biotechnology potential of lactobacilli through comparative genomics of 213 strains and associated genera.</title>
        <authorList>
            <person name="Sun Z."/>
            <person name="Harris H.M."/>
            <person name="McCann A."/>
            <person name="Guo C."/>
            <person name="Argimon S."/>
            <person name="Zhang W."/>
            <person name="Yang X."/>
            <person name="Jeffery I.B."/>
            <person name="Cooney J.C."/>
            <person name="Kagawa T.F."/>
            <person name="Liu W."/>
            <person name="Song Y."/>
            <person name="Salvetti E."/>
            <person name="Wrobel A."/>
            <person name="Rasinkangas P."/>
            <person name="Parkhill J."/>
            <person name="Rea M.C."/>
            <person name="O'Sullivan O."/>
            <person name="Ritari J."/>
            <person name="Douillard F.P."/>
            <person name="Paul Ross R."/>
            <person name="Yang R."/>
            <person name="Briner A.E."/>
            <person name="Felis G.E."/>
            <person name="de Vos W.M."/>
            <person name="Barrangou R."/>
            <person name="Klaenhammer T.R."/>
            <person name="Caufield P.W."/>
            <person name="Cui Y."/>
            <person name="Zhang H."/>
            <person name="O'Toole P.W."/>
        </authorList>
    </citation>
    <scope>NUCLEOTIDE SEQUENCE [LARGE SCALE GENOMIC DNA]</scope>
    <source>
        <strain evidence="8 9">DSM 20190</strain>
    </source>
</reference>
<comment type="caution">
    <text evidence="8">The sequence shown here is derived from an EMBL/GenBank/DDBJ whole genome shotgun (WGS) entry which is preliminary data.</text>
</comment>
<feature type="domain" description="RimM N-terminal" evidence="6">
    <location>
        <begin position="6"/>
        <end position="84"/>
    </location>
</feature>
<dbReference type="GO" id="GO:0005840">
    <property type="term" value="C:ribosome"/>
    <property type="evidence" value="ECO:0007669"/>
    <property type="project" value="InterPro"/>
</dbReference>
<dbReference type="InterPro" id="IPR036976">
    <property type="entry name" value="RimM_N_sf"/>
</dbReference>
<comment type="subunit">
    <text evidence="5">Binds ribosomal protein uS19.</text>
</comment>
<dbReference type="GO" id="GO:0043022">
    <property type="term" value="F:ribosome binding"/>
    <property type="evidence" value="ECO:0007669"/>
    <property type="project" value="InterPro"/>
</dbReference>
<keyword evidence="4 5" id="KW-0143">Chaperone</keyword>
<dbReference type="InterPro" id="IPR011961">
    <property type="entry name" value="RimM"/>
</dbReference>
<evidence type="ECO:0000313" key="8">
    <source>
        <dbReference type="EMBL" id="KRN31711.1"/>
    </source>
</evidence>
<organism evidence="8 9">
    <name type="scientific">Weissella halotolerans DSM 20190</name>
    <dbReference type="NCBI Taxonomy" id="1123500"/>
    <lineage>
        <taxon>Bacteria</taxon>
        <taxon>Bacillati</taxon>
        <taxon>Bacillota</taxon>
        <taxon>Bacilli</taxon>
        <taxon>Lactobacillales</taxon>
        <taxon>Lactobacillaceae</taxon>
        <taxon>Weissella</taxon>
    </lineage>
</organism>
<dbReference type="AlphaFoldDB" id="A0A0R2FTD7"/>
<gene>
    <name evidence="5" type="primary">rimM</name>
    <name evidence="8" type="ORF">IV68_GL000967</name>
</gene>
<dbReference type="GO" id="GO:0005737">
    <property type="term" value="C:cytoplasm"/>
    <property type="evidence" value="ECO:0007669"/>
    <property type="project" value="UniProtKB-SubCell"/>
</dbReference>
<name>A0A0R2FTD7_9LACO</name>
<protein>
    <recommendedName>
        <fullName evidence="5">Ribosome maturation factor RimM</fullName>
    </recommendedName>
</protein>
<evidence type="ECO:0000256" key="5">
    <source>
        <dbReference type="HAMAP-Rule" id="MF_00014"/>
    </source>
</evidence>
<dbReference type="HAMAP" id="MF_00014">
    <property type="entry name" value="Ribosome_mat_RimM"/>
    <property type="match status" value="1"/>
</dbReference>
<dbReference type="SUPFAM" id="SSF50346">
    <property type="entry name" value="PRC-barrel domain"/>
    <property type="match status" value="1"/>
</dbReference>
<dbReference type="InterPro" id="IPR011033">
    <property type="entry name" value="PRC_barrel-like_sf"/>
</dbReference>
<evidence type="ECO:0000259" key="7">
    <source>
        <dbReference type="Pfam" id="PF24986"/>
    </source>
</evidence>
<dbReference type="FunCoup" id="A0A0R2FTD7">
    <property type="interactions" value="284"/>
</dbReference>
<comment type="similarity">
    <text evidence="5">Belongs to the RimM family.</text>
</comment>
<dbReference type="Gene3D" id="2.30.30.240">
    <property type="entry name" value="PRC-barrel domain"/>
    <property type="match status" value="1"/>
</dbReference>
<feature type="domain" description="Ribosome maturation factor RimM PRC barrel" evidence="7">
    <location>
        <begin position="98"/>
        <end position="167"/>
    </location>
</feature>
<dbReference type="SUPFAM" id="SSF50447">
    <property type="entry name" value="Translation proteins"/>
    <property type="match status" value="1"/>
</dbReference>
<comment type="subcellular location">
    <subcellularLocation>
        <location evidence="5">Cytoplasm</location>
    </subcellularLocation>
</comment>
<dbReference type="RefSeq" id="WP_027694555.1">
    <property type="nucleotide sequence ID" value="NZ_ATUU01000003.1"/>
</dbReference>
<evidence type="ECO:0000259" key="6">
    <source>
        <dbReference type="Pfam" id="PF01782"/>
    </source>
</evidence>
<keyword evidence="9" id="KW-1185">Reference proteome</keyword>
<keyword evidence="2 5" id="KW-0690">Ribosome biogenesis</keyword>
<dbReference type="EMBL" id="JQAX01000003">
    <property type="protein sequence ID" value="KRN31711.1"/>
    <property type="molecule type" value="Genomic_DNA"/>
</dbReference>
<comment type="function">
    <text evidence="5">An accessory protein needed during the final step in the assembly of 30S ribosomal subunit, possibly for assembly of the head region. Essential for efficient processing of 16S rRNA. May be needed both before and after RbfA during the maturation of 16S rRNA. It has affinity for free ribosomal 30S subunits but not for 70S ribosomes.</text>
</comment>
<dbReference type="Pfam" id="PF24986">
    <property type="entry name" value="PRC_RimM"/>
    <property type="match status" value="1"/>
</dbReference>
<dbReference type="PANTHER" id="PTHR33692">
    <property type="entry name" value="RIBOSOME MATURATION FACTOR RIMM"/>
    <property type="match status" value="1"/>
</dbReference>
<evidence type="ECO:0000256" key="4">
    <source>
        <dbReference type="ARBA" id="ARBA00023186"/>
    </source>
</evidence>
<dbReference type="GO" id="GO:0006364">
    <property type="term" value="P:rRNA processing"/>
    <property type="evidence" value="ECO:0007669"/>
    <property type="project" value="UniProtKB-UniRule"/>
</dbReference>
<keyword evidence="3 5" id="KW-0698">rRNA processing</keyword>
<accession>A0A0R2FTD7</accession>
<dbReference type="Proteomes" id="UP000051296">
    <property type="component" value="Unassembled WGS sequence"/>
</dbReference>
<dbReference type="OrthoDB" id="9810331at2"/>
<dbReference type="PANTHER" id="PTHR33692:SF1">
    <property type="entry name" value="RIBOSOME MATURATION FACTOR RIMM"/>
    <property type="match status" value="1"/>
</dbReference>
<evidence type="ECO:0000256" key="1">
    <source>
        <dbReference type="ARBA" id="ARBA00022490"/>
    </source>
</evidence>
<evidence type="ECO:0000256" key="3">
    <source>
        <dbReference type="ARBA" id="ARBA00022552"/>
    </source>
</evidence>
<dbReference type="InterPro" id="IPR056792">
    <property type="entry name" value="PRC_RimM"/>
</dbReference>
<dbReference type="eggNOG" id="COG0806">
    <property type="taxonomic scope" value="Bacteria"/>
</dbReference>